<keyword evidence="5 14" id="KW-0723">Serine/threonine-protein kinase</keyword>
<dbReference type="Proteomes" id="UP000031599">
    <property type="component" value="Unassembled WGS sequence"/>
</dbReference>
<dbReference type="FunFam" id="3.40.50.300:FF:000174">
    <property type="entry name" value="HPr kinase/phosphorylase"/>
    <property type="match status" value="1"/>
</dbReference>
<evidence type="ECO:0000259" key="15">
    <source>
        <dbReference type="Pfam" id="PF02603"/>
    </source>
</evidence>
<dbReference type="Gene3D" id="3.40.1390.20">
    <property type="entry name" value="HprK N-terminal domain-like"/>
    <property type="match status" value="1"/>
</dbReference>
<dbReference type="NCBIfam" id="TIGR00679">
    <property type="entry name" value="hpr-ser"/>
    <property type="match status" value="1"/>
</dbReference>
<dbReference type="EMBL" id="JMCC02000092">
    <property type="protein sequence ID" value="KIG13559.1"/>
    <property type="molecule type" value="Genomic_DNA"/>
</dbReference>
<feature type="active site" description="Proton acceptor; for phosphorylation activity. Proton donor; for dephosphorylation activity" evidence="14">
    <location>
        <position position="186"/>
    </location>
</feature>
<comment type="domain">
    <text evidence="14">The Walker A ATP-binding motif also binds Pi and PPi.</text>
</comment>
<feature type="binding site" evidence="14">
    <location>
        <position position="169"/>
    </location>
    <ligand>
        <name>Mg(2+)</name>
        <dbReference type="ChEBI" id="CHEBI:18420"/>
    </ligand>
</feature>
<dbReference type="GO" id="GO:0004674">
    <property type="term" value="F:protein serine/threonine kinase activity"/>
    <property type="evidence" value="ECO:0007669"/>
    <property type="project" value="UniProtKB-KW"/>
</dbReference>
<dbReference type="EC" id="2.7.11.-" evidence="14"/>
<evidence type="ECO:0000313" key="18">
    <source>
        <dbReference type="Proteomes" id="UP000031599"/>
    </source>
</evidence>
<dbReference type="GO" id="GO:0000155">
    <property type="term" value="F:phosphorelay sensor kinase activity"/>
    <property type="evidence" value="ECO:0007669"/>
    <property type="project" value="InterPro"/>
</dbReference>
<dbReference type="SUPFAM" id="SSF75138">
    <property type="entry name" value="HprK N-terminal domain-like"/>
    <property type="match status" value="1"/>
</dbReference>
<keyword evidence="8 14" id="KW-0547">Nucleotide-binding</keyword>
<dbReference type="Gene3D" id="3.40.50.300">
    <property type="entry name" value="P-loop containing nucleotide triphosphate hydrolases"/>
    <property type="match status" value="1"/>
</dbReference>
<evidence type="ECO:0000256" key="4">
    <source>
        <dbReference type="ARBA" id="ARBA00011643"/>
    </source>
</evidence>
<comment type="similarity">
    <text evidence="3 14">Belongs to the HPrK/P family.</text>
</comment>
<dbReference type="EC" id="2.7.4.-" evidence="14"/>
<dbReference type="PANTHER" id="PTHR30305">
    <property type="entry name" value="PROTEIN YJDM-RELATED"/>
    <property type="match status" value="1"/>
</dbReference>
<comment type="caution">
    <text evidence="17">The sequence shown here is derived from an EMBL/GenBank/DDBJ whole genome shotgun (WGS) entry which is preliminary data.</text>
</comment>
<dbReference type="GO" id="GO:0005524">
    <property type="term" value="F:ATP binding"/>
    <property type="evidence" value="ECO:0007669"/>
    <property type="project" value="UniProtKB-UniRule"/>
</dbReference>
<evidence type="ECO:0000256" key="12">
    <source>
        <dbReference type="ARBA" id="ARBA00023268"/>
    </source>
</evidence>
<evidence type="ECO:0000256" key="8">
    <source>
        <dbReference type="ARBA" id="ARBA00022741"/>
    </source>
</evidence>
<organism evidence="17 18">
    <name type="scientific">Enhygromyxa salina</name>
    <dbReference type="NCBI Taxonomy" id="215803"/>
    <lineage>
        <taxon>Bacteria</taxon>
        <taxon>Pseudomonadati</taxon>
        <taxon>Myxococcota</taxon>
        <taxon>Polyangia</taxon>
        <taxon>Nannocystales</taxon>
        <taxon>Nannocystaceae</taxon>
        <taxon>Enhygromyxa</taxon>
    </lineage>
</organism>
<evidence type="ECO:0000259" key="16">
    <source>
        <dbReference type="Pfam" id="PF07475"/>
    </source>
</evidence>
<dbReference type="AlphaFoldDB" id="A0A0C1Z7D9"/>
<dbReference type="Pfam" id="PF02603">
    <property type="entry name" value="Hpr_kinase_N"/>
    <property type="match status" value="1"/>
</dbReference>
<protein>
    <recommendedName>
        <fullName evidence="14">HPr kinase/phosphorylase</fullName>
        <shortName evidence="14">HPrK/P</shortName>
        <ecNumber evidence="14">2.7.11.-</ecNumber>
        <ecNumber evidence="14">2.7.4.-</ecNumber>
    </recommendedName>
    <alternativeName>
        <fullName evidence="14">HPr(Ser) kinase/phosphorylase</fullName>
    </alternativeName>
</protein>
<dbReference type="SUPFAM" id="SSF53795">
    <property type="entry name" value="PEP carboxykinase-like"/>
    <property type="match status" value="1"/>
</dbReference>
<evidence type="ECO:0000256" key="5">
    <source>
        <dbReference type="ARBA" id="ARBA00022527"/>
    </source>
</evidence>
<evidence type="ECO:0000256" key="7">
    <source>
        <dbReference type="ARBA" id="ARBA00022723"/>
    </source>
</evidence>
<evidence type="ECO:0000256" key="13">
    <source>
        <dbReference type="ARBA" id="ARBA00047657"/>
    </source>
</evidence>
<feature type="region of interest" description="Important for the catalytic mechanism of both phosphorylation and dephosphorylation" evidence="14">
    <location>
        <begin position="210"/>
        <end position="219"/>
    </location>
</feature>
<keyword evidence="11 14" id="KW-0460">Magnesium</keyword>
<feature type="binding site" evidence="14">
    <location>
        <begin position="162"/>
        <end position="169"/>
    </location>
    <ligand>
        <name>ATP</name>
        <dbReference type="ChEBI" id="CHEBI:30616"/>
    </ligand>
</feature>
<dbReference type="CDD" id="cd01918">
    <property type="entry name" value="HprK_C"/>
    <property type="match status" value="1"/>
</dbReference>
<comment type="function">
    <text evidence="14">Catalyzes the ATP- as well as the pyrophosphate-dependent phosphorylation of a specific serine residue in HPr, a phosphocarrier protein of the phosphoenolpyruvate-dependent sugar phosphotransferase system (PTS). HprK/P also catalyzes the pyrophosphate-producing, inorganic phosphate-dependent dephosphorylation (phosphorolysis) of seryl-phosphorylated HPr (P-Ser-HPr).</text>
</comment>
<feature type="binding site" evidence="14">
    <location>
        <position position="211"/>
    </location>
    <ligand>
        <name>Mg(2+)</name>
        <dbReference type="ChEBI" id="CHEBI:18420"/>
    </ligand>
</feature>
<evidence type="ECO:0000256" key="2">
    <source>
        <dbReference type="ARBA" id="ARBA00001946"/>
    </source>
</evidence>
<feature type="domain" description="HPr kinase/phosphorylase C-terminal" evidence="16">
    <location>
        <begin position="140"/>
        <end position="306"/>
    </location>
</feature>
<keyword evidence="12 14" id="KW-0511">Multifunctional enzyme</keyword>
<evidence type="ECO:0000256" key="11">
    <source>
        <dbReference type="ARBA" id="ARBA00022842"/>
    </source>
</evidence>
<dbReference type="PANTHER" id="PTHR30305:SF1">
    <property type="entry name" value="HPR KINASE_PHOSPHORYLASE"/>
    <property type="match status" value="1"/>
</dbReference>
<name>A0A0C1Z7D9_9BACT</name>
<evidence type="ECO:0000256" key="6">
    <source>
        <dbReference type="ARBA" id="ARBA00022679"/>
    </source>
</evidence>
<comment type="catalytic activity">
    <reaction evidence="13 14">
        <text>[HPr protein]-O-phospho-L-serine + phosphate + H(+) = [HPr protein]-L-serine + diphosphate</text>
        <dbReference type="Rhea" id="RHEA:46604"/>
        <dbReference type="Rhea" id="RHEA-COMP:11602"/>
        <dbReference type="Rhea" id="RHEA-COMP:11603"/>
        <dbReference type="ChEBI" id="CHEBI:15378"/>
        <dbReference type="ChEBI" id="CHEBI:29999"/>
        <dbReference type="ChEBI" id="CHEBI:33019"/>
        <dbReference type="ChEBI" id="CHEBI:43474"/>
        <dbReference type="ChEBI" id="CHEBI:83421"/>
    </reaction>
</comment>
<dbReference type="InterPro" id="IPR003755">
    <property type="entry name" value="HPr(Ser)_kin/Pase"/>
</dbReference>
<dbReference type="InterPro" id="IPR011104">
    <property type="entry name" value="Hpr_kin/Pase_C"/>
</dbReference>
<feature type="region of interest" description="Important for the catalytic mechanism of dephosphorylation" evidence="14">
    <location>
        <begin position="272"/>
        <end position="277"/>
    </location>
</feature>
<keyword evidence="10 14" id="KW-0067">ATP-binding</keyword>
<dbReference type="Pfam" id="PF07475">
    <property type="entry name" value="Hpr_kinase_C"/>
    <property type="match status" value="1"/>
</dbReference>
<comment type="cofactor">
    <cofactor evidence="2 14">
        <name>Mg(2+)</name>
        <dbReference type="ChEBI" id="CHEBI:18420"/>
    </cofactor>
</comment>
<feature type="active site" evidence="14">
    <location>
        <position position="168"/>
    </location>
</feature>
<keyword evidence="6 14" id="KW-0808">Transferase</keyword>
<feature type="active site" evidence="14">
    <location>
        <position position="147"/>
    </location>
</feature>
<comment type="catalytic activity">
    <reaction evidence="1 14">
        <text>[HPr protein]-L-serine + ATP = [HPr protein]-O-phospho-L-serine + ADP + H(+)</text>
        <dbReference type="Rhea" id="RHEA:46600"/>
        <dbReference type="Rhea" id="RHEA-COMP:11602"/>
        <dbReference type="Rhea" id="RHEA-COMP:11603"/>
        <dbReference type="ChEBI" id="CHEBI:15378"/>
        <dbReference type="ChEBI" id="CHEBI:29999"/>
        <dbReference type="ChEBI" id="CHEBI:30616"/>
        <dbReference type="ChEBI" id="CHEBI:83421"/>
        <dbReference type="ChEBI" id="CHEBI:456216"/>
    </reaction>
</comment>
<evidence type="ECO:0000256" key="1">
    <source>
        <dbReference type="ARBA" id="ARBA00001120"/>
    </source>
</evidence>
<dbReference type="HAMAP" id="MF_01249">
    <property type="entry name" value="HPr_kinase"/>
    <property type="match status" value="1"/>
</dbReference>
<evidence type="ECO:0000256" key="9">
    <source>
        <dbReference type="ARBA" id="ARBA00022777"/>
    </source>
</evidence>
<sequence length="346" mass="37905">MAMRRDAAVEVSRLLAEDSAALQLETLSDWGGLERLLTRPRIQKPGLALSGFVKHVYADRLQVLGLTEVDYLLSIGETEARAGLEAYCKRKLAAMALTRGLEPPPPLMELAREHGIPVLRTPLMTSSFISRVTRRLEELLSPRANIHGVLVDVLGVGLLLIGRSGVGKSEAALDLVLRGHRLVADDVVEVMIRPPDTIWGAATQLHQHHMEIRGMGILNITHLFGVAAVRDNKKIEVVVELSDLHEDDYDRLGTENNNWPILGVDIPLVRIPLRAGRNISSLIEVVARNQILKFRGIDSAREFQEKIATHIAMTTGTATPSDAPEEASPRQVSGQITGLVSLGEVE</sequence>
<reference evidence="17 18" key="1">
    <citation type="submission" date="2014-12" db="EMBL/GenBank/DDBJ databases">
        <title>Genome assembly of Enhygromyxa salina DSM 15201.</title>
        <authorList>
            <person name="Sharma G."/>
            <person name="Subramanian S."/>
        </authorList>
    </citation>
    <scope>NUCLEOTIDE SEQUENCE [LARGE SCALE GENOMIC DNA]</scope>
    <source>
        <strain evidence="17 18">DSM 15201</strain>
    </source>
</reference>
<accession>A0A0C1Z7D9</accession>
<evidence type="ECO:0000313" key="17">
    <source>
        <dbReference type="EMBL" id="KIG13559.1"/>
    </source>
</evidence>
<keyword evidence="9 14" id="KW-0418">Kinase</keyword>
<dbReference type="GO" id="GO:0006109">
    <property type="term" value="P:regulation of carbohydrate metabolic process"/>
    <property type="evidence" value="ECO:0007669"/>
    <property type="project" value="UniProtKB-UniRule"/>
</dbReference>
<feature type="active site" evidence="14">
    <location>
        <position position="251"/>
    </location>
</feature>
<evidence type="ECO:0000256" key="14">
    <source>
        <dbReference type="HAMAP-Rule" id="MF_01249"/>
    </source>
</evidence>
<dbReference type="GO" id="GO:0000287">
    <property type="term" value="F:magnesium ion binding"/>
    <property type="evidence" value="ECO:0007669"/>
    <property type="project" value="UniProtKB-UniRule"/>
</dbReference>
<evidence type="ECO:0000256" key="3">
    <source>
        <dbReference type="ARBA" id="ARBA00006883"/>
    </source>
</evidence>
<evidence type="ECO:0000256" key="10">
    <source>
        <dbReference type="ARBA" id="ARBA00022840"/>
    </source>
</evidence>
<dbReference type="InterPro" id="IPR028979">
    <property type="entry name" value="Ser_kin/Pase_Hpr-like_N_sf"/>
</dbReference>
<feature type="domain" description="HPr(Ser) kinase/phosphorylase N-terminal" evidence="15">
    <location>
        <begin position="9"/>
        <end position="135"/>
    </location>
</feature>
<keyword evidence="7 14" id="KW-0479">Metal-binding</keyword>
<dbReference type="InterPro" id="IPR011126">
    <property type="entry name" value="Hpr_kin/Pase_Hpr_N"/>
</dbReference>
<comment type="miscellaneous">
    <text evidence="14">Both phosphorylation and phosphorolysis are carried out by the same active site and suggest a common mechanism for both reactions.</text>
</comment>
<comment type="subunit">
    <text evidence="4 14">Homohexamer.</text>
</comment>
<proteinExistence type="inferred from homology"/>
<dbReference type="GO" id="GO:0004712">
    <property type="term" value="F:protein serine/threonine/tyrosine kinase activity"/>
    <property type="evidence" value="ECO:0007669"/>
    <property type="project" value="UniProtKB-UniRule"/>
</dbReference>
<dbReference type="InterPro" id="IPR027417">
    <property type="entry name" value="P-loop_NTPase"/>
</dbReference>
<gene>
    <name evidence="14" type="primary">hprK</name>
    <name evidence="17" type="ORF">DB30_07947</name>
</gene>